<evidence type="ECO:0000313" key="2">
    <source>
        <dbReference type="Proteomes" id="UP001157502"/>
    </source>
</evidence>
<comment type="caution">
    <text evidence="1">The sequence shown here is derived from an EMBL/GenBank/DDBJ whole genome shotgun (WGS) entry which is preliminary data.</text>
</comment>
<reference evidence="1" key="1">
    <citation type="submission" date="2021-05" db="EMBL/GenBank/DDBJ databases">
        <authorList>
            <person name="Pan Q."/>
            <person name="Jouanno E."/>
            <person name="Zahm M."/>
            <person name="Klopp C."/>
            <person name="Cabau C."/>
            <person name="Louis A."/>
            <person name="Berthelot C."/>
            <person name="Parey E."/>
            <person name="Roest Crollius H."/>
            <person name="Montfort J."/>
            <person name="Robinson-Rechavi M."/>
            <person name="Bouchez O."/>
            <person name="Lampietro C."/>
            <person name="Lopez Roques C."/>
            <person name="Donnadieu C."/>
            <person name="Postlethwait J."/>
            <person name="Bobe J."/>
            <person name="Dillon D."/>
            <person name="Chandos A."/>
            <person name="von Hippel F."/>
            <person name="Guiguen Y."/>
        </authorList>
    </citation>
    <scope>NUCLEOTIDE SEQUENCE</scope>
    <source>
        <strain evidence="1">YG-Jan2019</strain>
    </source>
</reference>
<name>A0ACC2F7Y0_DALPE</name>
<proteinExistence type="predicted"/>
<evidence type="ECO:0000313" key="1">
    <source>
        <dbReference type="EMBL" id="KAJ7987432.1"/>
    </source>
</evidence>
<dbReference type="EMBL" id="CM055759">
    <property type="protein sequence ID" value="KAJ7987432.1"/>
    <property type="molecule type" value="Genomic_DNA"/>
</dbReference>
<accession>A0ACC2F7Y0</accession>
<keyword evidence="2" id="KW-1185">Reference proteome</keyword>
<dbReference type="Proteomes" id="UP001157502">
    <property type="component" value="Chromosome 32"/>
</dbReference>
<protein>
    <submittedName>
        <fullName evidence="1">Uncharacterized protein</fullName>
    </submittedName>
</protein>
<gene>
    <name evidence="1" type="ORF">DPEC_G00326420</name>
</gene>
<organism evidence="1 2">
    <name type="scientific">Dallia pectoralis</name>
    <name type="common">Alaska blackfish</name>
    <dbReference type="NCBI Taxonomy" id="75939"/>
    <lineage>
        <taxon>Eukaryota</taxon>
        <taxon>Metazoa</taxon>
        <taxon>Chordata</taxon>
        <taxon>Craniata</taxon>
        <taxon>Vertebrata</taxon>
        <taxon>Euteleostomi</taxon>
        <taxon>Actinopterygii</taxon>
        <taxon>Neopterygii</taxon>
        <taxon>Teleostei</taxon>
        <taxon>Protacanthopterygii</taxon>
        <taxon>Esociformes</taxon>
        <taxon>Umbridae</taxon>
        <taxon>Dallia</taxon>
    </lineage>
</organism>
<sequence length="112" mass="11430">MGKTAGHTRGITSGALHPAGPGRVGGGLKAHRRLRLELQATPSPSPSSTPGSAEPQPGSGDTMTRTPSHFATPFPLPVSGSQTSTDRPGHYPHSPLRRKAGLSSPVDPTGPL</sequence>